<dbReference type="InterPro" id="IPR003599">
    <property type="entry name" value="Ig_sub"/>
</dbReference>
<gene>
    <name evidence="24" type="ORF">chiPu_0018069</name>
</gene>
<feature type="binding site" evidence="18">
    <location>
        <position position="913"/>
    </location>
    <ligand>
        <name>ATP</name>
        <dbReference type="ChEBI" id="CHEBI:30616"/>
    </ligand>
</feature>
<dbReference type="PROSITE" id="PS50835">
    <property type="entry name" value="IG_LIKE"/>
    <property type="match status" value="7"/>
</dbReference>
<feature type="active site" description="Proton acceptor" evidence="17">
    <location>
        <position position="909"/>
    </location>
</feature>
<dbReference type="OrthoDB" id="2413561at2759"/>
<dbReference type="SUPFAM" id="SSF56112">
    <property type="entry name" value="Protein kinase-like (PK-like)"/>
    <property type="match status" value="1"/>
</dbReference>
<dbReference type="FunFam" id="2.60.40.10:FF:000341">
    <property type="entry name" value="inactive tyrosine-protein kinase 7"/>
    <property type="match status" value="1"/>
</dbReference>
<dbReference type="PROSITE" id="PS50011">
    <property type="entry name" value="PROTEIN_KINASE_DOM"/>
    <property type="match status" value="1"/>
</dbReference>
<dbReference type="GO" id="GO:0005524">
    <property type="term" value="F:ATP binding"/>
    <property type="evidence" value="ECO:0007669"/>
    <property type="project" value="UniProtKB-KW"/>
</dbReference>
<dbReference type="PANTHER" id="PTHR45080">
    <property type="entry name" value="CONTACTIN 5"/>
    <property type="match status" value="1"/>
</dbReference>
<evidence type="ECO:0000256" key="5">
    <source>
        <dbReference type="ARBA" id="ARBA00022737"/>
    </source>
</evidence>
<dbReference type="CDD" id="cd00096">
    <property type="entry name" value="Ig"/>
    <property type="match status" value="2"/>
</dbReference>
<dbReference type="FunFam" id="2.60.40.10:FF:000032">
    <property type="entry name" value="palladin isoform X1"/>
    <property type="match status" value="1"/>
</dbReference>
<dbReference type="FunFam" id="2.60.40.10:FF:000343">
    <property type="entry name" value="inactive tyrosine-protein kinase 7"/>
    <property type="match status" value="1"/>
</dbReference>
<dbReference type="InterPro" id="IPR003598">
    <property type="entry name" value="Ig_sub2"/>
</dbReference>
<evidence type="ECO:0000256" key="14">
    <source>
        <dbReference type="ARBA" id="ARBA00081457"/>
    </source>
</evidence>
<dbReference type="Gene3D" id="2.60.40.10">
    <property type="entry name" value="Immunoglobulins"/>
    <property type="match status" value="7"/>
</dbReference>
<dbReference type="PANTHER" id="PTHR45080:SF21">
    <property type="entry name" value="INACTIVE TYROSINE-PROTEIN KINASE 7"/>
    <property type="match status" value="1"/>
</dbReference>
<evidence type="ECO:0000256" key="4">
    <source>
        <dbReference type="ARBA" id="ARBA00022729"/>
    </source>
</evidence>
<dbReference type="InterPro" id="IPR050958">
    <property type="entry name" value="Cell_Adh-Cytoskel_Orgn"/>
</dbReference>
<keyword evidence="25" id="KW-1185">Reference proteome</keyword>
<dbReference type="InterPro" id="IPR000719">
    <property type="entry name" value="Prot_kinase_dom"/>
</dbReference>
<keyword evidence="7 20" id="KW-1133">Transmembrane helix</keyword>
<dbReference type="InterPro" id="IPR013098">
    <property type="entry name" value="Ig_I-set"/>
</dbReference>
<sequence length="1049" mass="117780">MALLLGATALLMQVCCIQTIILFTKEPYSQDALHGRSAILRCEVEIPTNVVFQWLLNGKPVKTSERRFIEGSNLQFTAVDWREDSGDFQCIARNTVTGEEAKTATASFNIKWIETGGVILKDPPSVSEIQTSAPVTLRCNIDGHPRPNWQWFRDGIHLTDASHYTFNNKEHSLTLKSASPEDNGVYCCCARNAVGNVCSNDNFTLMIIDASFPQPVIRPKEQIVNKKEDAIFHCQFTATPPPVQEWLFDDTIIHNSSRTTVFANGSLLLTNVKPRSFGVYKCVGRGPRGKPTVLEVALRMAEIDDIQMFNPKIFIENTTQHVKCPPPRGLPPPVVSWYRDGAQVPTEGRVYQAGNELIFTDTAEEDSGIYTCHARNKAGEKTRELSVTVATIPEWVVKPKDSKLEEGKPGFLHCSTRATPTPTVTWFRNNVDISGDSRFEEFDNGTLRINNVEVYDGTVYKCQSRTSAGYIEEGARVQVLEKLKFTPPPQSQQCMELNKDMTIQCSATGREKPVIKWSKGDGSHISPHVRQEAGLLHFTKVTKSDAGHYICIASNSQGEIKAPVRLIVAVLPTFKMEPENTTVYQGYIAVLNCQAIGEPQPNIHWKVKEKILESSKGTQRIQKVANGSLVIYDVSAEDSGKYTCIAGNNCSIQHRDAFLYVVDKPAILDGSENQHTPYKMIQTIGLSVGAAVAYIIIVLGLMFFCKKRRKAKRLHKCPEGEEPEMEVLNGGTLQQNGQLTAEIQEEASINNMSMTVMSNKRHSMHDKLHYPRSNLKAITTLGKGEYGEVFLAKAKGIDKNEVETVVLVKSLTTRDEQLQLEFRREFEMFSKMNHNNVVKLLGLCREMEPHYMITEYVDLGDLKQFLRIAKGKEEKIKSQSLNTKQKVGICTQVALGMEYLSNHRFVHKDLAARNCLISAQRQVKVAALGLRKDVYNSEYYHFHQAWIPLRWMPAEAIFEDDFSTKSDVWSFGVLMWEVFSEGELPFFRLSDDEVLTGIQNNQIKLSAPEACPSKLYKLMQHCWAASPKDRPSFSEIANTLGEIPADSKV</sequence>
<keyword evidence="11" id="KW-0325">Glycoprotein</keyword>
<dbReference type="GO" id="GO:0008046">
    <property type="term" value="F:axon guidance receptor activity"/>
    <property type="evidence" value="ECO:0007669"/>
    <property type="project" value="TreeGrafter"/>
</dbReference>
<name>A0A401RKW6_CHIPU</name>
<dbReference type="STRING" id="137246.A0A401RKW6"/>
<keyword evidence="18" id="KW-0547">Nucleotide-binding</keyword>
<protein>
    <recommendedName>
        <fullName evidence="13">Inactive tyrosine-protein kinase 7</fullName>
    </recommendedName>
    <alternativeName>
        <fullName evidence="14">Protein-tyrosine kinase 7</fullName>
    </alternativeName>
    <alternativeName>
        <fullName evidence="15">Pseudo tyrosine kinase receptor 7</fullName>
    </alternativeName>
    <alternativeName>
        <fullName evidence="16">Tyrosine-protein kinase-like 7</fullName>
    </alternativeName>
</protein>
<evidence type="ECO:0000256" key="2">
    <source>
        <dbReference type="ARBA" id="ARBA00022687"/>
    </source>
</evidence>
<keyword evidence="2" id="KW-0879">Wnt signaling pathway</keyword>
<dbReference type="SMART" id="SM00408">
    <property type="entry name" value="IGc2"/>
    <property type="match status" value="7"/>
</dbReference>
<feature type="transmembrane region" description="Helical" evidence="20">
    <location>
        <begin position="684"/>
        <end position="705"/>
    </location>
</feature>
<evidence type="ECO:0000256" key="7">
    <source>
        <dbReference type="ARBA" id="ARBA00022989"/>
    </source>
</evidence>
<evidence type="ECO:0000256" key="11">
    <source>
        <dbReference type="ARBA" id="ARBA00023180"/>
    </source>
</evidence>
<dbReference type="InterPro" id="IPR013783">
    <property type="entry name" value="Ig-like_fold"/>
</dbReference>
<dbReference type="GO" id="GO:0043025">
    <property type="term" value="C:neuronal cell body"/>
    <property type="evidence" value="ECO:0007669"/>
    <property type="project" value="TreeGrafter"/>
</dbReference>
<dbReference type="PROSITE" id="PS00109">
    <property type="entry name" value="PROTEIN_KINASE_TYR"/>
    <property type="match status" value="1"/>
</dbReference>
<proteinExistence type="predicted"/>
<keyword evidence="19" id="KW-0460">Magnesium</keyword>
<dbReference type="OMA" id="WWERNHE"/>
<evidence type="ECO:0000256" key="3">
    <source>
        <dbReference type="ARBA" id="ARBA00022692"/>
    </source>
</evidence>
<feature type="domain" description="Protein kinase" evidence="22">
    <location>
        <begin position="775"/>
        <end position="1043"/>
    </location>
</feature>
<feature type="domain" description="Ig-like" evidence="23">
    <location>
        <begin position="393"/>
        <end position="478"/>
    </location>
</feature>
<reference evidence="24 25" key="1">
    <citation type="journal article" date="2018" name="Nat. Ecol. Evol.">
        <title>Shark genomes provide insights into elasmobranch evolution and the origin of vertebrates.</title>
        <authorList>
            <person name="Hara Y"/>
            <person name="Yamaguchi K"/>
            <person name="Onimaru K"/>
            <person name="Kadota M"/>
            <person name="Koyanagi M"/>
            <person name="Keeley SD"/>
            <person name="Tatsumi K"/>
            <person name="Tanaka K"/>
            <person name="Motone F"/>
            <person name="Kageyama Y"/>
            <person name="Nozu R"/>
            <person name="Adachi N"/>
            <person name="Nishimura O"/>
            <person name="Nakagawa R"/>
            <person name="Tanegashima C"/>
            <person name="Kiyatake I"/>
            <person name="Matsumoto R"/>
            <person name="Murakumo K"/>
            <person name="Nishida K"/>
            <person name="Terakita A"/>
            <person name="Kuratani S"/>
            <person name="Sato K"/>
            <person name="Hyodo S Kuraku.S."/>
        </authorList>
    </citation>
    <scope>NUCLEOTIDE SEQUENCE [LARGE SCALE GENOMIC DNA]</scope>
</reference>
<accession>A0A401RKW6</accession>
<evidence type="ECO:0000259" key="22">
    <source>
        <dbReference type="PROSITE" id="PS50011"/>
    </source>
</evidence>
<dbReference type="InterPro" id="IPR008266">
    <property type="entry name" value="Tyr_kinase_AS"/>
</dbReference>
<dbReference type="InterPro" id="IPR007110">
    <property type="entry name" value="Ig-like_dom"/>
</dbReference>
<keyword evidence="4 21" id="KW-0732">Signal</keyword>
<evidence type="ECO:0000256" key="10">
    <source>
        <dbReference type="ARBA" id="ARBA00023170"/>
    </source>
</evidence>
<dbReference type="EMBL" id="BEZZ01001458">
    <property type="protein sequence ID" value="GCC18798.1"/>
    <property type="molecule type" value="Genomic_DNA"/>
</dbReference>
<evidence type="ECO:0000313" key="24">
    <source>
        <dbReference type="EMBL" id="GCC18798.1"/>
    </source>
</evidence>
<dbReference type="Gene3D" id="3.30.200.20">
    <property type="entry name" value="Phosphorylase Kinase, domain 1"/>
    <property type="match status" value="1"/>
</dbReference>
<dbReference type="Pfam" id="PF07679">
    <property type="entry name" value="I-set"/>
    <property type="match status" value="4"/>
</dbReference>
<keyword evidence="19" id="KW-0479">Metal-binding</keyword>
<dbReference type="GO" id="GO:0005911">
    <property type="term" value="C:cell-cell junction"/>
    <property type="evidence" value="ECO:0007669"/>
    <property type="project" value="UniProtKB-ARBA"/>
</dbReference>
<dbReference type="InterPro" id="IPR001245">
    <property type="entry name" value="Ser-Thr/Tyr_kinase_cat_dom"/>
</dbReference>
<feature type="binding site" evidence="18">
    <location>
        <begin position="782"/>
        <end position="789"/>
    </location>
    <ligand>
        <name>ATP</name>
        <dbReference type="ChEBI" id="CHEBI:30616"/>
    </ligand>
</feature>
<dbReference type="FunFam" id="3.30.200.20:FF:000167">
    <property type="entry name" value="Putative inactive tyrosine-protein kinase 7"/>
    <property type="match status" value="1"/>
</dbReference>
<dbReference type="GO" id="GO:0046872">
    <property type="term" value="F:metal ion binding"/>
    <property type="evidence" value="ECO:0007669"/>
    <property type="project" value="UniProtKB-KW"/>
</dbReference>
<evidence type="ECO:0000256" key="1">
    <source>
        <dbReference type="ARBA" id="ARBA00004479"/>
    </source>
</evidence>
<dbReference type="Pfam" id="PF13927">
    <property type="entry name" value="Ig_3"/>
    <property type="match status" value="3"/>
</dbReference>
<dbReference type="InterPro" id="IPR036179">
    <property type="entry name" value="Ig-like_dom_sf"/>
</dbReference>
<dbReference type="GO" id="GO:0030424">
    <property type="term" value="C:axon"/>
    <property type="evidence" value="ECO:0007669"/>
    <property type="project" value="TreeGrafter"/>
</dbReference>
<keyword evidence="12" id="KW-0393">Immunoglobulin domain</keyword>
<feature type="domain" description="Ig-like" evidence="23">
    <location>
        <begin position="18"/>
        <end position="109"/>
    </location>
</feature>
<dbReference type="GO" id="GO:0005886">
    <property type="term" value="C:plasma membrane"/>
    <property type="evidence" value="ECO:0007669"/>
    <property type="project" value="UniProtKB-ARBA"/>
</dbReference>
<keyword evidence="6" id="KW-0130">Cell adhesion</keyword>
<evidence type="ECO:0000256" key="8">
    <source>
        <dbReference type="ARBA" id="ARBA00023136"/>
    </source>
</evidence>
<feature type="domain" description="Ig-like" evidence="23">
    <location>
        <begin position="488"/>
        <end position="567"/>
    </location>
</feature>
<evidence type="ECO:0000313" key="25">
    <source>
        <dbReference type="Proteomes" id="UP000287033"/>
    </source>
</evidence>
<keyword evidence="3 20" id="KW-0812">Transmembrane</keyword>
<dbReference type="GO" id="GO:0016055">
    <property type="term" value="P:Wnt signaling pathway"/>
    <property type="evidence" value="ECO:0007669"/>
    <property type="project" value="UniProtKB-KW"/>
</dbReference>
<dbReference type="FunFam" id="2.60.40.10:FF:000377">
    <property type="entry name" value="Protein tyrosine kinase 7 (inactive)"/>
    <property type="match status" value="1"/>
</dbReference>
<feature type="binding site" evidence="19">
    <location>
        <position position="914"/>
    </location>
    <ligand>
        <name>Mg(2+)</name>
        <dbReference type="ChEBI" id="CHEBI:18420"/>
    </ligand>
</feature>
<organism evidence="24 25">
    <name type="scientific">Chiloscyllium punctatum</name>
    <name type="common">Brownbanded bambooshark</name>
    <name type="synonym">Hemiscyllium punctatum</name>
    <dbReference type="NCBI Taxonomy" id="137246"/>
    <lineage>
        <taxon>Eukaryota</taxon>
        <taxon>Metazoa</taxon>
        <taxon>Chordata</taxon>
        <taxon>Craniata</taxon>
        <taxon>Vertebrata</taxon>
        <taxon>Chondrichthyes</taxon>
        <taxon>Elasmobranchii</taxon>
        <taxon>Galeomorphii</taxon>
        <taxon>Galeoidea</taxon>
        <taxon>Orectolobiformes</taxon>
        <taxon>Hemiscylliidae</taxon>
        <taxon>Chiloscyllium</taxon>
    </lineage>
</organism>
<dbReference type="Proteomes" id="UP000287033">
    <property type="component" value="Unassembled WGS sequence"/>
</dbReference>
<dbReference type="PRINTS" id="PR00109">
    <property type="entry name" value="TYRKINASE"/>
</dbReference>
<evidence type="ECO:0000256" key="18">
    <source>
        <dbReference type="PIRSR" id="PIRSR000615-2"/>
    </source>
</evidence>
<dbReference type="PIRSF" id="PIRSF000615">
    <property type="entry name" value="TyrPK_CSF1-R"/>
    <property type="match status" value="1"/>
</dbReference>
<dbReference type="GO" id="GO:0004672">
    <property type="term" value="F:protein kinase activity"/>
    <property type="evidence" value="ECO:0007669"/>
    <property type="project" value="InterPro"/>
</dbReference>
<feature type="chain" id="PRO_5019160482" description="Inactive tyrosine-protein kinase 7" evidence="21">
    <location>
        <begin position="20"/>
        <end position="1049"/>
    </location>
</feature>
<dbReference type="SUPFAM" id="SSF48726">
    <property type="entry name" value="Immunoglobulin"/>
    <property type="match status" value="7"/>
</dbReference>
<keyword evidence="10" id="KW-0675">Receptor</keyword>
<dbReference type="FunFam" id="1.10.510.10:FF:000200">
    <property type="entry name" value="inactive tyrosine-protein kinase 7"/>
    <property type="match status" value="1"/>
</dbReference>
<keyword evidence="18" id="KW-0067">ATP-binding</keyword>
<evidence type="ECO:0000256" key="6">
    <source>
        <dbReference type="ARBA" id="ARBA00022889"/>
    </source>
</evidence>
<feature type="domain" description="Ig-like" evidence="23">
    <location>
        <begin position="291"/>
        <end position="388"/>
    </location>
</feature>
<feature type="binding site" evidence="18">
    <location>
        <begin position="855"/>
        <end position="861"/>
    </location>
    <ligand>
        <name>ATP</name>
        <dbReference type="ChEBI" id="CHEBI:30616"/>
    </ligand>
</feature>
<keyword evidence="5" id="KW-0677">Repeat</keyword>
<feature type="signal peptide" evidence="21">
    <location>
        <begin position="1"/>
        <end position="19"/>
    </location>
</feature>
<dbReference type="InterPro" id="IPR011009">
    <property type="entry name" value="Kinase-like_dom_sf"/>
</dbReference>
<evidence type="ECO:0000256" key="19">
    <source>
        <dbReference type="PIRSR" id="PIRSR000615-3"/>
    </source>
</evidence>
<dbReference type="CDD" id="cd05046">
    <property type="entry name" value="PTK_CCK4"/>
    <property type="match status" value="1"/>
</dbReference>
<dbReference type="GO" id="GO:0050808">
    <property type="term" value="P:synapse organization"/>
    <property type="evidence" value="ECO:0007669"/>
    <property type="project" value="TreeGrafter"/>
</dbReference>
<evidence type="ECO:0000256" key="12">
    <source>
        <dbReference type="ARBA" id="ARBA00023319"/>
    </source>
</evidence>
<feature type="domain" description="Ig-like" evidence="23">
    <location>
        <begin position="124"/>
        <end position="204"/>
    </location>
</feature>
<evidence type="ECO:0000256" key="17">
    <source>
        <dbReference type="PIRSR" id="PIRSR000615-1"/>
    </source>
</evidence>
<dbReference type="GO" id="GO:0007156">
    <property type="term" value="P:homophilic cell adhesion via plasma membrane adhesion molecules"/>
    <property type="evidence" value="ECO:0007669"/>
    <property type="project" value="TreeGrafter"/>
</dbReference>
<feature type="domain" description="Ig-like" evidence="23">
    <location>
        <begin position="213"/>
        <end position="282"/>
    </location>
</feature>
<dbReference type="Pfam" id="PF07714">
    <property type="entry name" value="PK_Tyr_Ser-Thr"/>
    <property type="match status" value="1"/>
</dbReference>
<dbReference type="FunFam" id="2.60.40.10:FF:000432">
    <property type="entry name" value="Protein tyrosine kinase 7 (inactive)"/>
    <property type="match status" value="1"/>
</dbReference>
<evidence type="ECO:0000256" key="21">
    <source>
        <dbReference type="SAM" id="SignalP"/>
    </source>
</evidence>
<evidence type="ECO:0000256" key="13">
    <source>
        <dbReference type="ARBA" id="ARBA00072048"/>
    </source>
</evidence>
<comment type="caution">
    <text evidence="24">The sequence shown here is derived from an EMBL/GenBank/DDBJ whole genome shotgun (WGS) entry which is preliminary data.</text>
</comment>
<feature type="binding site" evidence="18">
    <location>
        <position position="809"/>
    </location>
    <ligand>
        <name>ATP</name>
        <dbReference type="ChEBI" id="CHEBI:30616"/>
    </ligand>
</feature>
<evidence type="ECO:0000256" key="9">
    <source>
        <dbReference type="ARBA" id="ARBA00023157"/>
    </source>
</evidence>
<keyword evidence="9" id="KW-1015">Disulfide bond</keyword>
<dbReference type="FunFam" id="2.60.40.10:FF:000402">
    <property type="entry name" value="Protein tyrosine kinase 7 (inactive)"/>
    <property type="match status" value="1"/>
</dbReference>
<evidence type="ECO:0000259" key="23">
    <source>
        <dbReference type="PROSITE" id="PS50835"/>
    </source>
</evidence>
<keyword evidence="8 20" id="KW-0472">Membrane</keyword>
<dbReference type="SMART" id="SM00409">
    <property type="entry name" value="IG"/>
    <property type="match status" value="7"/>
</dbReference>
<dbReference type="AlphaFoldDB" id="A0A401RKW6"/>
<evidence type="ECO:0000256" key="20">
    <source>
        <dbReference type="SAM" id="Phobius"/>
    </source>
</evidence>
<feature type="domain" description="Ig-like" evidence="23">
    <location>
        <begin position="572"/>
        <end position="660"/>
    </location>
</feature>
<dbReference type="Gene3D" id="1.10.510.10">
    <property type="entry name" value="Transferase(Phosphotransferase) domain 1"/>
    <property type="match status" value="1"/>
</dbReference>
<evidence type="ECO:0000256" key="15">
    <source>
        <dbReference type="ARBA" id="ARBA00081992"/>
    </source>
</evidence>
<evidence type="ECO:0000256" key="16">
    <source>
        <dbReference type="ARBA" id="ARBA00083279"/>
    </source>
</evidence>
<comment type="subcellular location">
    <subcellularLocation>
        <location evidence="1">Membrane</location>
        <topology evidence="1">Single-pass type I membrane protein</topology>
    </subcellularLocation>
</comment>